<proteinExistence type="predicted"/>
<dbReference type="Proteomes" id="UP000827092">
    <property type="component" value="Unassembled WGS sequence"/>
</dbReference>
<keyword evidence="1" id="KW-0472">Membrane</keyword>
<dbReference type="EMBL" id="JAFNEN010000325">
    <property type="protein sequence ID" value="KAG8185776.1"/>
    <property type="molecule type" value="Genomic_DNA"/>
</dbReference>
<comment type="caution">
    <text evidence="2">The sequence shown here is derived from an EMBL/GenBank/DDBJ whole genome shotgun (WGS) entry which is preliminary data.</text>
</comment>
<sequence>MQKSSENPVYFEISDVKKYCYSLPGTWIFHTCSTPCLLTLLLGACLYLEKRVLILIFESELFSSSLEVVAEKHPNHEK</sequence>
<accession>A0AAV6UR67</accession>
<reference evidence="2 3" key="1">
    <citation type="journal article" date="2022" name="Nat. Ecol. Evol.">
        <title>A masculinizing supergene underlies an exaggerated male reproductive morph in a spider.</title>
        <authorList>
            <person name="Hendrickx F."/>
            <person name="De Corte Z."/>
            <person name="Sonet G."/>
            <person name="Van Belleghem S.M."/>
            <person name="Kostlbacher S."/>
            <person name="Vangestel C."/>
        </authorList>
    </citation>
    <scope>NUCLEOTIDE SEQUENCE [LARGE SCALE GENOMIC DNA]</scope>
    <source>
        <strain evidence="2">W744_W776</strain>
    </source>
</reference>
<evidence type="ECO:0000313" key="3">
    <source>
        <dbReference type="Proteomes" id="UP000827092"/>
    </source>
</evidence>
<keyword evidence="3" id="KW-1185">Reference proteome</keyword>
<organism evidence="2 3">
    <name type="scientific">Oedothorax gibbosus</name>
    <dbReference type="NCBI Taxonomy" id="931172"/>
    <lineage>
        <taxon>Eukaryota</taxon>
        <taxon>Metazoa</taxon>
        <taxon>Ecdysozoa</taxon>
        <taxon>Arthropoda</taxon>
        <taxon>Chelicerata</taxon>
        <taxon>Arachnida</taxon>
        <taxon>Araneae</taxon>
        <taxon>Araneomorphae</taxon>
        <taxon>Entelegynae</taxon>
        <taxon>Araneoidea</taxon>
        <taxon>Linyphiidae</taxon>
        <taxon>Erigoninae</taxon>
        <taxon>Oedothorax</taxon>
    </lineage>
</organism>
<gene>
    <name evidence="2" type="ORF">JTE90_000757</name>
</gene>
<evidence type="ECO:0000256" key="1">
    <source>
        <dbReference type="SAM" id="Phobius"/>
    </source>
</evidence>
<name>A0AAV6UR67_9ARAC</name>
<evidence type="ECO:0000313" key="2">
    <source>
        <dbReference type="EMBL" id="KAG8185776.1"/>
    </source>
</evidence>
<protein>
    <submittedName>
        <fullName evidence="2">Uncharacterized protein</fullName>
    </submittedName>
</protein>
<keyword evidence="1" id="KW-0812">Transmembrane</keyword>
<feature type="transmembrane region" description="Helical" evidence="1">
    <location>
        <begin position="27"/>
        <end position="48"/>
    </location>
</feature>
<keyword evidence="1" id="KW-1133">Transmembrane helix</keyword>
<dbReference type="AlphaFoldDB" id="A0AAV6UR67"/>